<reference evidence="2" key="1">
    <citation type="journal article" date="2005" name="Proc. Natl. Acad. Sci. U.S.A.">
        <title>The psychrophilic lifestyle as revealed by the genome sequence of Colwellia psychrerythraea 34H through genomic and proteomic analyses.</title>
        <authorList>
            <person name="Methe B.A."/>
            <person name="Nelson K.E."/>
            <person name="Deming J.W."/>
            <person name="Momen B."/>
            <person name="Melamud E."/>
            <person name="Zhang X."/>
            <person name="Moult J."/>
            <person name="Madupu R."/>
            <person name="Nelson W.C."/>
            <person name="Dodson R.J."/>
            <person name="Brinkac L.M."/>
            <person name="Daugherty S.C."/>
            <person name="Durkin A.S."/>
            <person name="DeBoy R.T."/>
            <person name="Kolonay J.F."/>
            <person name="Sullivan S.A."/>
            <person name="Zhou L."/>
            <person name="Davidsen T.M."/>
            <person name="Wu M."/>
            <person name="Huston A.L."/>
            <person name="Lewis M."/>
            <person name="Weaver B."/>
            <person name="Weidman J.F."/>
            <person name="Khouri H."/>
            <person name="Utterback T.R."/>
            <person name="Feldblyum T.V."/>
            <person name="Fraser C.M."/>
        </authorList>
    </citation>
    <scope>NUCLEOTIDE SEQUENCE [LARGE SCALE GENOMIC DNA]</scope>
    <source>
        <strain evidence="2">34H</strain>
    </source>
</reference>
<feature type="chain" id="PRO_5004234089" evidence="1">
    <location>
        <begin position="19"/>
        <end position="243"/>
    </location>
</feature>
<name>Q482R0_COLP3</name>
<dbReference type="KEGG" id="cps:CPS_2232"/>
<dbReference type="HOGENOM" id="CLU_088519_0_0_6"/>
<dbReference type="Proteomes" id="UP000000547">
    <property type="component" value="Chromosome"/>
</dbReference>
<keyword evidence="1" id="KW-0732">Signal</keyword>
<dbReference type="EMBL" id="CP000083">
    <property type="protein sequence ID" value="AAZ25712.1"/>
    <property type="molecule type" value="Genomic_DNA"/>
</dbReference>
<dbReference type="AlphaFoldDB" id="Q482R0"/>
<dbReference type="Gene3D" id="3.40.190.10">
    <property type="entry name" value="Periplasmic binding protein-like II"/>
    <property type="match status" value="2"/>
</dbReference>
<organism evidence="2 3">
    <name type="scientific">Colwellia psychrerythraea (strain 34H / ATCC BAA-681)</name>
    <name type="common">Vibrio psychroerythus</name>
    <dbReference type="NCBI Taxonomy" id="167879"/>
    <lineage>
        <taxon>Bacteria</taxon>
        <taxon>Pseudomonadati</taxon>
        <taxon>Pseudomonadota</taxon>
        <taxon>Gammaproteobacteria</taxon>
        <taxon>Alteromonadales</taxon>
        <taxon>Colwelliaceae</taxon>
        <taxon>Colwellia</taxon>
    </lineage>
</organism>
<protein>
    <submittedName>
        <fullName evidence="2">Uncharacterized protein</fullName>
    </submittedName>
</protein>
<sequence>MKINLYFIILLASFSSIADNKITYFIADKSSSPIQISTKNSEQVGIVTDVINAIEKQNIHFSHSILPFKRMMKYMKNPKVKWITYGSAAWPGLQSLSLSKTPIMTVKHSFLTLKPNKYNEISDLFGKSLVLIRGFNYPGLAAYIEQDKFDIIYVKDHEAAIKVIAMGRAVAFPEMNIRLNYHLKNMKLPRDNFKFHYIGNIIADYDINLCFSLNFPELLKVKIEGILVEMKNDGRLENIINAY</sequence>
<evidence type="ECO:0000256" key="1">
    <source>
        <dbReference type="SAM" id="SignalP"/>
    </source>
</evidence>
<evidence type="ECO:0000313" key="3">
    <source>
        <dbReference type="Proteomes" id="UP000000547"/>
    </source>
</evidence>
<gene>
    <name evidence="2" type="ordered locus">CPS_2232</name>
</gene>
<evidence type="ECO:0000313" key="2">
    <source>
        <dbReference type="EMBL" id="AAZ25712.1"/>
    </source>
</evidence>
<dbReference type="SUPFAM" id="SSF53850">
    <property type="entry name" value="Periplasmic binding protein-like II"/>
    <property type="match status" value="1"/>
</dbReference>
<dbReference type="RefSeq" id="WP_011043051.1">
    <property type="nucleotide sequence ID" value="NC_003910.7"/>
</dbReference>
<proteinExistence type="predicted"/>
<feature type="signal peptide" evidence="1">
    <location>
        <begin position="1"/>
        <end position="18"/>
    </location>
</feature>
<accession>Q482R0</accession>